<feature type="compositionally biased region" description="Basic and acidic residues" evidence="1">
    <location>
        <begin position="79"/>
        <end position="93"/>
    </location>
</feature>
<gene>
    <name evidence="2" type="ORF">HCDG_08676</name>
</gene>
<evidence type="ECO:0000256" key="1">
    <source>
        <dbReference type="SAM" id="MobiDB-lite"/>
    </source>
</evidence>
<evidence type="ECO:0000313" key="3">
    <source>
        <dbReference type="Proteomes" id="UP000002624"/>
    </source>
</evidence>
<name>C6HRU1_AJECH</name>
<feature type="region of interest" description="Disordered" evidence="1">
    <location>
        <begin position="59"/>
        <end position="117"/>
    </location>
</feature>
<feature type="compositionally biased region" description="Basic residues" evidence="1">
    <location>
        <begin position="94"/>
        <end position="117"/>
    </location>
</feature>
<reference evidence="3" key="1">
    <citation type="submission" date="2009-05" db="EMBL/GenBank/DDBJ databases">
        <title>The genome sequence of Ajellomyces capsulatus strain H143.</title>
        <authorList>
            <person name="Champion M."/>
            <person name="Cuomo C.A."/>
            <person name="Ma L.-J."/>
            <person name="Henn M.R."/>
            <person name="Sil A."/>
            <person name="Goldman B."/>
            <person name="Young S.K."/>
            <person name="Kodira C.D."/>
            <person name="Zeng Q."/>
            <person name="Koehrsen M."/>
            <person name="Alvarado L."/>
            <person name="Berlin A.M."/>
            <person name="Borenstein D."/>
            <person name="Chen Z."/>
            <person name="Engels R."/>
            <person name="Freedman E."/>
            <person name="Gellesch M."/>
            <person name="Goldberg J."/>
            <person name="Griggs A."/>
            <person name="Gujja S."/>
            <person name="Heiman D.I."/>
            <person name="Hepburn T.A."/>
            <person name="Howarth C."/>
            <person name="Jen D."/>
            <person name="Larson L."/>
            <person name="Lewis B."/>
            <person name="Mehta T."/>
            <person name="Park D."/>
            <person name="Pearson M."/>
            <person name="Roberts A."/>
            <person name="Saif S."/>
            <person name="Shea T.D."/>
            <person name="Shenoy N."/>
            <person name="Sisk P."/>
            <person name="Stolte C."/>
            <person name="Sykes S."/>
            <person name="Walk T."/>
            <person name="White J."/>
            <person name="Yandava C."/>
            <person name="Klein B."/>
            <person name="McEwen J.G."/>
            <person name="Puccia R."/>
            <person name="Goldman G.H."/>
            <person name="Felipe M.S."/>
            <person name="Nino-Vega G."/>
            <person name="San-Blas G."/>
            <person name="Taylor J.W."/>
            <person name="Mendoza L."/>
            <person name="Galagan J.E."/>
            <person name="Nusbaum C."/>
            <person name="Birren B.W."/>
        </authorList>
    </citation>
    <scope>NUCLEOTIDE SEQUENCE [LARGE SCALE GENOMIC DNA]</scope>
    <source>
        <strain evidence="3">H143</strain>
    </source>
</reference>
<protein>
    <submittedName>
        <fullName evidence="2">Uncharacterized protein</fullName>
    </submittedName>
</protein>
<dbReference type="Proteomes" id="UP000002624">
    <property type="component" value="Unassembled WGS sequence"/>
</dbReference>
<dbReference type="HOGENOM" id="CLU_2084196_0_0_1"/>
<dbReference type="EMBL" id="GG692436">
    <property type="protein sequence ID" value="EER37224.1"/>
    <property type="molecule type" value="Genomic_DNA"/>
</dbReference>
<accession>C6HRU1</accession>
<proteinExistence type="predicted"/>
<dbReference type="VEuPathDB" id="FungiDB:HCDG_08676"/>
<dbReference type="AlphaFoldDB" id="C6HRU1"/>
<organism evidence="2 3">
    <name type="scientific">Ajellomyces capsulatus (strain H143)</name>
    <name type="common">Darling's disease fungus</name>
    <name type="synonym">Histoplasma capsulatum</name>
    <dbReference type="NCBI Taxonomy" id="544712"/>
    <lineage>
        <taxon>Eukaryota</taxon>
        <taxon>Fungi</taxon>
        <taxon>Dikarya</taxon>
        <taxon>Ascomycota</taxon>
        <taxon>Pezizomycotina</taxon>
        <taxon>Eurotiomycetes</taxon>
        <taxon>Eurotiomycetidae</taxon>
        <taxon>Onygenales</taxon>
        <taxon>Ajellomycetaceae</taxon>
        <taxon>Histoplasma</taxon>
    </lineage>
</organism>
<evidence type="ECO:0000313" key="2">
    <source>
        <dbReference type="EMBL" id="EER37224.1"/>
    </source>
</evidence>
<sequence length="117" mass="13272">MSPPTVRQLDDNNNNGSIAALRGMRSDEDGRCYQSFFHFHLTNAPDDVIRESCDNIKRRDSARKPRQRKWFSAGSKAATRVDETAARSQDRTVARSHGRKQKTGRLKRGKGKAGRTR</sequence>